<evidence type="ECO:0000256" key="3">
    <source>
        <dbReference type="ARBA" id="ARBA00022723"/>
    </source>
</evidence>
<keyword evidence="8" id="KW-1185">Reference proteome</keyword>
<evidence type="ECO:0000256" key="1">
    <source>
        <dbReference type="ARBA" id="ARBA00001946"/>
    </source>
</evidence>
<evidence type="ECO:0000256" key="5">
    <source>
        <dbReference type="ARBA" id="ARBA00022842"/>
    </source>
</evidence>
<dbReference type="InterPro" id="IPR036649">
    <property type="entry name" value="Pyrophosphatase_sf"/>
</dbReference>
<dbReference type="GO" id="GO:0005737">
    <property type="term" value="C:cytoplasm"/>
    <property type="evidence" value="ECO:0007669"/>
    <property type="project" value="InterPro"/>
</dbReference>
<dbReference type="OrthoDB" id="5187599at2"/>
<dbReference type="GO" id="GO:0000287">
    <property type="term" value="F:magnesium ion binding"/>
    <property type="evidence" value="ECO:0007669"/>
    <property type="project" value="InterPro"/>
</dbReference>
<comment type="caution">
    <text evidence="7">The sequence shown here is derived from an EMBL/GenBank/DDBJ whole genome shotgun (WGS) entry which is preliminary data.</text>
</comment>
<accession>A0A5C8K6D6</accession>
<comment type="cofactor">
    <cofactor evidence="1">
        <name>Mg(2+)</name>
        <dbReference type="ChEBI" id="CHEBI:18420"/>
    </cofactor>
</comment>
<evidence type="ECO:0000256" key="2">
    <source>
        <dbReference type="ARBA" id="ARBA00012146"/>
    </source>
</evidence>
<reference evidence="7 8" key="1">
    <citation type="submission" date="2019-08" db="EMBL/GenBank/DDBJ databases">
        <authorList>
            <person name="Shi S."/>
        </authorList>
    </citation>
    <scope>NUCLEOTIDE SEQUENCE [LARGE SCALE GENOMIC DNA]</scope>
    <source>
        <strain evidence="7 8">GY10130</strain>
    </source>
</reference>
<feature type="chain" id="PRO_5022876474" description="inorganic diphosphatase" evidence="6">
    <location>
        <begin position="24"/>
        <end position="193"/>
    </location>
</feature>
<dbReference type="EMBL" id="VRTY01000030">
    <property type="protein sequence ID" value="TXK47134.1"/>
    <property type="molecule type" value="Genomic_DNA"/>
</dbReference>
<organism evidence="7 8">
    <name type="scientific">Pontibacter qinzhouensis</name>
    <dbReference type="NCBI Taxonomy" id="2603253"/>
    <lineage>
        <taxon>Bacteria</taxon>
        <taxon>Pseudomonadati</taxon>
        <taxon>Bacteroidota</taxon>
        <taxon>Cytophagia</taxon>
        <taxon>Cytophagales</taxon>
        <taxon>Hymenobacteraceae</taxon>
        <taxon>Pontibacter</taxon>
    </lineage>
</organism>
<keyword evidence="4" id="KW-0378">Hydrolase</keyword>
<evidence type="ECO:0000256" key="4">
    <source>
        <dbReference type="ARBA" id="ARBA00022801"/>
    </source>
</evidence>
<dbReference type="Proteomes" id="UP000321926">
    <property type="component" value="Unassembled WGS sequence"/>
</dbReference>
<evidence type="ECO:0000313" key="8">
    <source>
        <dbReference type="Proteomes" id="UP000321926"/>
    </source>
</evidence>
<evidence type="ECO:0000313" key="7">
    <source>
        <dbReference type="EMBL" id="TXK47134.1"/>
    </source>
</evidence>
<dbReference type="PANTHER" id="PTHR10286">
    <property type="entry name" value="INORGANIC PYROPHOSPHATASE"/>
    <property type="match status" value="1"/>
</dbReference>
<protein>
    <recommendedName>
        <fullName evidence="2">inorganic diphosphatase</fullName>
        <ecNumber evidence="2">3.6.1.1</ecNumber>
    </recommendedName>
</protein>
<dbReference type="InterPro" id="IPR008162">
    <property type="entry name" value="Pyrophosphatase"/>
</dbReference>
<dbReference type="RefSeq" id="WP_147921571.1">
    <property type="nucleotide sequence ID" value="NZ_VRTY01000030.1"/>
</dbReference>
<dbReference type="GO" id="GO:0006796">
    <property type="term" value="P:phosphate-containing compound metabolic process"/>
    <property type="evidence" value="ECO:0007669"/>
    <property type="project" value="InterPro"/>
</dbReference>
<keyword evidence="6" id="KW-0732">Signal</keyword>
<name>A0A5C8K6D6_9BACT</name>
<dbReference type="GO" id="GO:0004427">
    <property type="term" value="F:inorganic diphosphate phosphatase activity"/>
    <property type="evidence" value="ECO:0007669"/>
    <property type="project" value="UniProtKB-EC"/>
</dbReference>
<dbReference type="Pfam" id="PF00719">
    <property type="entry name" value="Pyrophosphatase"/>
    <property type="match status" value="1"/>
</dbReference>
<feature type="signal peptide" evidence="6">
    <location>
        <begin position="1"/>
        <end position="23"/>
    </location>
</feature>
<sequence>MKRYIPFLLLLTLLCAACKTDYANLPTYTPNKQLQAVIETPAGNNHKILFDKTTKEFASEKDAGKDRIIRFLPYPGNYGFIPSTEVGSKGTPLEVLVLSERAETGTVVEIIPIGVLQLEIAGELYPQIIAIPARPSEQLISAQDFKSFSKQYPAVKKILEEWFLHHNSAARTRMGGWRDEKFADQMIQRWMKL</sequence>
<gene>
    <name evidence="7" type="ORF">FVR03_09815</name>
</gene>
<keyword evidence="3" id="KW-0479">Metal-binding</keyword>
<dbReference type="EC" id="3.6.1.1" evidence="2"/>
<proteinExistence type="predicted"/>
<keyword evidence="5" id="KW-0460">Magnesium</keyword>
<evidence type="ECO:0000256" key="6">
    <source>
        <dbReference type="SAM" id="SignalP"/>
    </source>
</evidence>
<dbReference type="Gene3D" id="3.90.80.10">
    <property type="entry name" value="Inorganic pyrophosphatase"/>
    <property type="match status" value="1"/>
</dbReference>
<dbReference type="AlphaFoldDB" id="A0A5C8K6D6"/>
<dbReference type="SUPFAM" id="SSF50324">
    <property type="entry name" value="Inorganic pyrophosphatase"/>
    <property type="match status" value="1"/>
</dbReference>